<organism evidence="1 2">
    <name type="scientific">Fopius arisanus</name>
    <dbReference type="NCBI Taxonomy" id="64838"/>
    <lineage>
        <taxon>Eukaryota</taxon>
        <taxon>Metazoa</taxon>
        <taxon>Ecdysozoa</taxon>
        <taxon>Arthropoda</taxon>
        <taxon>Hexapoda</taxon>
        <taxon>Insecta</taxon>
        <taxon>Pterygota</taxon>
        <taxon>Neoptera</taxon>
        <taxon>Endopterygota</taxon>
        <taxon>Hymenoptera</taxon>
        <taxon>Apocrita</taxon>
        <taxon>Ichneumonoidea</taxon>
        <taxon>Braconidae</taxon>
        <taxon>Opiinae</taxon>
        <taxon>Fopius</taxon>
    </lineage>
</organism>
<dbReference type="RefSeq" id="XP_011302165.1">
    <property type="nucleotide sequence ID" value="XM_011303863.1"/>
</dbReference>
<dbReference type="AlphaFoldDB" id="A0A9R1T3R2"/>
<accession>A0A9R1T3R2</accession>
<dbReference type="Proteomes" id="UP000694866">
    <property type="component" value="Unplaced"/>
</dbReference>
<proteinExistence type="predicted"/>
<reference evidence="2" key="1">
    <citation type="submission" date="2025-08" db="UniProtKB">
        <authorList>
            <consortium name="RefSeq"/>
        </authorList>
    </citation>
    <scope>IDENTIFICATION</scope>
    <source>
        <strain evidence="2">USDA-PBARC FA_bdor</strain>
        <tissue evidence="2">Whole organism</tissue>
    </source>
</reference>
<evidence type="ECO:0000313" key="1">
    <source>
        <dbReference type="Proteomes" id="UP000694866"/>
    </source>
</evidence>
<dbReference type="OrthoDB" id="7681126at2759"/>
<sequence length="154" mass="17473">MMNQVIRSQRSLSYDFGRKMENLGAIAISGNSDGRTHTKAPREILKTNFPIEAIQDFEEFEKLMDPSEWPKEQEQTEALEKQAALRALMRMMIAGCQTNTKCVSELIGKFLKPEVQLCYTGAGRVTKGQGKRAFNKTIFYACMEGKYGTVMFKI</sequence>
<dbReference type="GeneID" id="105265999"/>
<protein>
    <submittedName>
        <fullName evidence="2">Uncharacterized protein</fullName>
    </submittedName>
</protein>
<evidence type="ECO:0000313" key="2">
    <source>
        <dbReference type="RefSeq" id="XP_011302165.1"/>
    </source>
</evidence>
<keyword evidence="1" id="KW-1185">Reference proteome</keyword>
<dbReference type="KEGG" id="fas:105265999"/>
<name>A0A9R1T3R2_9HYME</name>
<gene>
    <name evidence="2" type="primary">LOC105265999</name>
</gene>